<sequence>MRTVPLTELAAVIRSKNAGPYELTLDIIFKREADYLFLKEAGFFTRELFARLYGIAPDQVLNVVYFDPAAAVKATLVRPLVSGALGDTDIYGAQQHAPLLALQVPSPGSGS</sequence>
<dbReference type="eggNOG" id="ENOG5032RXZ">
    <property type="taxonomic scope" value="Bacteria"/>
</dbReference>
<keyword evidence="3" id="KW-1185">Reference proteome</keyword>
<dbReference type="KEGG" id="sfu:Sfum_3212"/>
<dbReference type="Proteomes" id="UP000001784">
    <property type="component" value="Chromosome"/>
</dbReference>
<feature type="domain" description="DUF4387" evidence="1">
    <location>
        <begin position="6"/>
        <end position="102"/>
    </location>
</feature>
<proteinExistence type="predicted"/>
<dbReference type="OrthoDB" id="9796125at2"/>
<accession>A0LN83</accession>
<dbReference type="AlphaFoldDB" id="A0LN83"/>
<dbReference type="HOGENOM" id="CLU_153284_0_0_7"/>
<dbReference type="EMBL" id="CP000478">
    <property type="protein sequence ID" value="ABK18885.1"/>
    <property type="molecule type" value="Genomic_DNA"/>
</dbReference>
<organism evidence="2 3">
    <name type="scientific">Syntrophobacter fumaroxidans (strain DSM 10017 / MPOB)</name>
    <dbReference type="NCBI Taxonomy" id="335543"/>
    <lineage>
        <taxon>Bacteria</taxon>
        <taxon>Pseudomonadati</taxon>
        <taxon>Thermodesulfobacteriota</taxon>
        <taxon>Syntrophobacteria</taxon>
        <taxon>Syntrophobacterales</taxon>
        <taxon>Syntrophobacteraceae</taxon>
        <taxon>Syntrophobacter</taxon>
    </lineage>
</organism>
<gene>
    <name evidence="2" type="ordered locus">Sfum_3212</name>
</gene>
<evidence type="ECO:0000313" key="2">
    <source>
        <dbReference type="EMBL" id="ABK18885.1"/>
    </source>
</evidence>
<dbReference type="Pfam" id="PF14330">
    <property type="entry name" value="DUF4387"/>
    <property type="match status" value="1"/>
</dbReference>
<evidence type="ECO:0000313" key="3">
    <source>
        <dbReference type="Proteomes" id="UP000001784"/>
    </source>
</evidence>
<reference evidence="2 3" key="1">
    <citation type="submission" date="2006-10" db="EMBL/GenBank/DDBJ databases">
        <title>Complete sequence of Syntrophobacter fumaroxidans MPOB.</title>
        <authorList>
            <consortium name="US DOE Joint Genome Institute"/>
            <person name="Copeland A."/>
            <person name="Lucas S."/>
            <person name="Lapidus A."/>
            <person name="Barry K."/>
            <person name="Detter J.C."/>
            <person name="Glavina del Rio T."/>
            <person name="Hammon N."/>
            <person name="Israni S."/>
            <person name="Pitluck S."/>
            <person name="Goltsman E.G."/>
            <person name="Martinez M."/>
            <person name="Schmutz J."/>
            <person name="Larimer F."/>
            <person name="Land M."/>
            <person name="Hauser L."/>
            <person name="Kyrpides N."/>
            <person name="Kim E."/>
            <person name="Boone D.R."/>
            <person name="Brockman F."/>
            <person name="Culley D."/>
            <person name="Ferry J."/>
            <person name="Gunsalus R."/>
            <person name="McInerney M.J."/>
            <person name="Morrison M."/>
            <person name="Plugge C."/>
            <person name="Rohlin L."/>
            <person name="Scholten J."/>
            <person name="Sieber J."/>
            <person name="Stams A.J.M."/>
            <person name="Worm P."/>
            <person name="Henstra A.M."/>
            <person name="Richardson P."/>
        </authorList>
    </citation>
    <scope>NUCLEOTIDE SEQUENCE [LARGE SCALE GENOMIC DNA]</scope>
    <source>
        <strain evidence="3">DSM 10017 / MPOB</strain>
    </source>
</reference>
<name>A0LN83_SYNFM</name>
<dbReference type="STRING" id="335543.Sfum_3212"/>
<protein>
    <recommendedName>
        <fullName evidence="1">DUF4387 domain-containing protein</fullName>
    </recommendedName>
</protein>
<evidence type="ECO:0000259" key="1">
    <source>
        <dbReference type="Pfam" id="PF14330"/>
    </source>
</evidence>
<dbReference type="RefSeq" id="WP_011700010.1">
    <property type="nucleotide sequence ID" value="NC_008554.1"/>
</dbReference>
<dbReference type="InterPro" id="IPR025496">
    <property type="entry name" value="DUF4387"/>
</dbReference>
<dbReference type="InParanoid" id="A0LN83"/>